<dbReference type="InterPro" id="IPR011990">
    <property type="entry name" value="TPR-like_helical_dom_sf"/>
</dbReference>
<dbReference type="Pfam" id="PF08238">
    <property type="entry name" value="Sel1"/>
    <property type="match status" value="2"/>
</dbReference>
<dbReference type="InterPro" id="IPR050767">
    <property type="entry name" value="Sel1_AlgK"/>
</dbReference>
<gene>
    <name evidence="1" type="ORF">B2A_08793</name>
</gene>
<evidence type="ECO:0000313" key="1">
    <source>
        <dbReference type="EMBL" id="EQD46690.1"/>
    </source>
</evidence>
<reference evidence="1" key="1">
    <citation type="submission" date="2013-08" db="EMBL/GenBank/DDBJ databases">
        <authorList>
            <person name="Mendez C."/>
            <person name="Richter M."/>
            <person name="Ferrer M."/>
            <person name="Sanchez J."/>
        </authorList>
    </citation>
    <scope>NUCLEOTIDE SEQUENCE</scope>
</reference>
<sequence length="278" mass="30584">MMFVGANPALNGGVTDALSLGLRTDRTDHGFLLFGIRASRSSHSCHAGKGAQNCAAIRSNLAIPTSKPAVATSTNPALDAIRIQASTGDARAEFSLGAHYYYGRGVPQSYSKANQWFRAAATQGYRYAEWSLGRDEYYGRGGPKNWPRALYWLRLARANGLHTYELASLEAWQTQHREQVEATQVPPSSGCTSQGGPSQVTVANESPDGKRIVQVEIDGNPSPLFGVNDYLAPGQEMIFPVFPYANDPENFNVSLQGIYHWYTYHVVSCHQMTIIFRY</sequence>
<reference evidence="1" key="2">
    <citation type="journal article" date="2014" name="ISME J.">
        <title>Microbial stratification in low pH oxic and suboxic macroscopic growths along an acid mine drainage.</title>
        <authorList>
            <person name="Mendez-Garcia C."/>
            <person name="Mesa V."/>
            <person name="Sprenger R.R."/>
            <person name="Richter M."/>
            <person name="Diez M.S."/>
            <person name="Solano J."/>
            <person name="Bargiela R."/>
            <person name="Golyshina O.V."/>
            <person name="Manteca A."/>
            <person name="Ramos J.L."/>
            <person name="Gallego J.R."/>
            <person name="Llorente I."/>
            <person name="Martins Dos Santos V.A."/>
            <person name="Jensen O.N."/>
            <person name="Pelaez A.I."/>
            <person name="Sanchez J."/>
            <person name="Ferrer M."/>
        </authorList>
    </citation>
    <scope>NUCLEOTIDE SEQUENCE</scope>
</reference>
<dbReference type="EMBL" id="AUZZ01006338">
    <property type="protein sequence ID" value="EQD46690.1"/>
    <property type="molecule type" value="Genomic_DNA"/>
</dbReference>
<dbReference type="InterPro" id="IPR006597">
    <property type="entry name" value="Sel1-like"/>
</dbReference>
<comment type="caution">
    <text evidence="1">The sequence shown here is derived from an EMBL/GenBank/DDBJ whole genome shotgun (WGS) entry which is preliminary data.</text>
</comment>
<dbReference type="SUPFAM" id="SSF81901">
    <property type="entry name" value="HCP-like"/>
    <property type="match status" value="1"/>
</dbReference>
<protein>
    <submittedName>
        <fullName evidence="1">Sel1 domain protein repeat-containing protein</fullName>
    </submittedName>
</protein>
<dbReference type="Gene3D" id="1.25.40.10">
    <property type="entry name" value="Tetratricopeptide repeat domain"/>
    <property type="match status" value="1"/>
</dbReference>
<organism evidence="1">
    <name type="scientific">mine drainage metagenome</name>
    <dbReference type="NCBI Taxonomy" id="410659"/>
    <lineage>
        <taxon>unclassified sequences</taxon>
        <taxon>metagenomes</taxon>
        <taxon>ecological metagenomes</taxon>
    </lineage>
</organism>
<dbReference type="SMART" id="SM00671">
    <property type="entry name" value="SEL1"/>
    <property type="match status" value="2"/>
</dbReference>
<dbReference type="PANTHER" id="PTHR11102:SF160">
    <property type="entry name" value="ERAD-ASSOCIATED E3 UBIQUITIN-PROTEIN LIGASE COMPONENT HRD3"/>
    <property type="match status" value="1"/>
</dbReference>
<dbReference type="PANTHER" id="PTHR11102">
    <property type="entry name" value="SEL-1-LIKE PROTEIN"/>
    <property type="match status" value="1"/>
</dbReference>
<accession>T1AX77</accession>
<proteinExistence type="predicted"/>
<dbReference type="AlphaFoldDB" id="T1AX77"/>
<name>T1AX77_9ZZZZ</name>